<evidence type="ECO:0000313" key="1">
    <source>
        <dbReference type="EMBL" id="KAI0038936.1"/>
    </source>
</evidence>
<dbReference type="Proteomes" id="UP000814033">
    <property type="component" value="Unassembled WGS sequence"/>
</dbReference>
<keyword evidence="2" id="KW-1185">Reference proteome</keyword>
<reference evidence="1" key="1">
    <citation type="submission" date="2021-02" db="EMBL/GenBank/DDBJ databases">
        <authorList>
            <consortium name="DOE Joint Genome Institute"/>
            <person name="Ahrendt S."/>
            <person name="Looney B.P."/>
            <person name="Miyauchi S."/>
            <person name="Morin E."/>
            <person name="Drula E."/>
            <person name="Courty P.E."/>
            <person name="Chicoki N."/>
            <person name="Fauchery L."/>
            <person name="Kohler A."/>
            <person name="Kuo A."/>
            <person name="Labutti K."/>
            <person name="Pangilinan J."/>
            <person name="Lipzen A."/>
            <person name="Riley R."/>
            <person name="Andreopoulos W."/>
            <person name="He G."/>
            <person name="Johnson J."/>
            <person name="Barry K.W."/>
            <person name="Grigoriev I.V."/>
            <person name="Nagy L."/>
            <person name="Hibbett D."/>
            <person name="Henrissat B."/>
            <person name="Matheny P.B."/>
            <person name="Labbe J."/>
            <person name="Martin F."/>
        </authorList>
    </citation>
    <scope>NUCLEOTIDE SEQUENCE</scope>
    <source>
        <strain evidence="1">FP105234-sp</strain>
    </source>
</reference>
<reference evidence="1" key="2">
    <citation type="journal article" date="2022" name="New Phytol.">
        <title>Evolutionary transition to the ectomycorrhizal habit in the genomes of a hyperdiverse lineage of mushroom-forming fungi.</title>
        <authorList>
            <person name="Looney B."/>
            <person name="Miyauchi S."/>
            <person name="Morin E."/>
            <person name="Drula E."/>
            <person name="Courty P.E."/>
            <person name="Kohler A."/>
            <person name="Kuo A."/>
            <person name="LaButti K."/>
            <person name="Pangilinan J."/>
            <person name="Lipzen A."/>
            <person name="Riley R."/>
            <person name="Andreopoulos W."/>
            <person name="He G."/>
            <person name="Johnson J."/>
            <person name="Nolan M."/>
            <person name="Tritt A."/>
            <person name="Barry K.W."/>
            <person name="Grigoriev I.V."/>
            <person name="Nagy L.G."/>
            <person name="Hibbett D."/>
            <person name="Henrissat B."/>
            <person name="Matheny P.B."/>
            <person name="Labbe J."/>
            <person name="Martin F.M."/>
        </authorList>
    </citation>
    <scope>NUCLEOTIDE SEQUENCE</scope>
    <source>
        <strain evidence="1">FP105234-sp</strain>
    </source>
</reference>
<feature type="non-terminal residue" evidence="1">
    <location>
        <position position="172"/>
    </location>
</feature>
<proteinExistence type="predicted"/>
<dbReference type="EMBL" id="MU276385">
    <property type="protein sequence ID" value="KAI0038936.1"/>
    <property type="molecule type" value="Genomic_DNA"/>
</dbReference>
<protein>
    <submittedName>
        <fullName evidence="1">Uncharacterized protein</fullName>
    </submittedName>
</protein>
<name>A0ACB8R481_9AGAM</name>
<organism evidence="1 2">
    <name type="scientific">Auriscalpium vulgare</name>
    <dbReference type="NCBI Taxonomy" id="40419"/>
    <lineage>
        <taxon>Eukaryota</taxon>
        <taxon>Fungi</taxon>
        <taxon>Dikarya</taxon>
        <taxon>Basidiomycota</taxon>
        <taxon>Agaricomycotina</taxon>
        <taxon>Agaricomycetes</taxon>
        <taxon>Russulales</taxon>
        <taxon>Auriscalpiaceae</taxon>
        <taxon>Auriscalpium</taxon>
    </lineage>
</organism>
<accession>A0ACB8R481</accession>
<sequence length="172" mass="18984">MVGCELLLSISDALMEAKGSTEPFGGINIIFAGDLAQLPPVSQTRLHAQINARSLAQGGTKRGQNAVFGKLLWLSVRVVIELTQIVRQSGTENERFVALLSRLRFGQCTDDDYDLLNTRLLERASPDWAAPEWQSAPMIVAENVVKDALNQRAAVAFAERTGRPLHWYHAID</sequence>
<evidence type="ECO:0000313" key="2">
    <source>
        <dbReference type="Proteomes" id="UP000814033"/>
    </source>
</evidence>
<gene>
    <name evidence="1" type="ORF">FA95DRAFT_1476064</name>
</gene>
<comment type="caution">
    <text evidence="1">The sequence shown here is derived from an EMBL/GenBank/DDBJ whole genome shotgun (WGS) entry which is preliminary data.</text>
</comment>